<dbReference type="Proteomes" id="UP001198402">
    <property type="component" value="Unassembled WGS sequence"/>
</dbReference>
<sequence>APADVTIECTEDESSANTGVATGSDTCGTVTISESDAVVNACGNTKTITRTWTATDDCGNTTSAVQMITVVDTTPPTITAPADVTIECTEDESSANTGVATGSDTCGT</sequence>
<keyword evidence="3" id="KW-1185">Reference proteome</keyword>
<feature type="non-terminal residue" evidence="2">
    <location>
        <position position="1"/>
    </location>
</feature>
<comment type="caution">
    <text evidence="2">The sequence shown here is derived from an EMBL/GenBank/DDBJ whole genome shotgun (WGS) entry which is preliminary data.</text>
</comment>
<feature type="non-terminal residue" evidence="2">
    <location>
        <position position="108"/>
    </location>
</feature>
<evidence type="ECO:0000256" key="1">
    <source>
        <dbReference type="SAM" id="MobiDB-lite"/>
    </source>
</evidence>
<dbReference type="EMBL" id="JAIUJS010000060">
    <property type="protein sequence ID" value="MCA0154567.1"/>
    <property type="molecule type" value="Genomic_DNA"/>
</dbReference>
<reference evidence="3" key="1">
    <citation type="submission" date="2023-07" db="EMBL/GenBank/DDBJ databases">
        <authorList>
            <person name="Yue Y."/>
        </authorList>
    </citation>
    <scope>NUCLEOTIDE SEQUENCE [LARGE SCALE GENOMIC DNA]</scope>
    <source>
        <strain evidence="3">2Y89</strain>
    </source>
</reference>
<accession>A0ABS7Y3R1</accession>
<dbReference type="RefSeq" id="WP_224479494.1">
    <property type="nucleotide sequence ID" value="NZ_JAIUJS010000060.1"/>
</dbReference>
<gene>
    <name evidence="2" type="ORF">LBV24_15175</name>
</gene>
<evidence type="ECO:0000313" key="2">
    <source>
        <dbReference type="EMBL" id="MCA0154567.1"/>
    </source>
</evidence>
<organism evidence="2 3">
    <name type="scientific">Winogradskyella vincentii</name>
    <dbReference type="NCBI Taxonomy" id="2877122"/>
    <lineage>
        <taxon>Bacteria</taxon>
        <taxon>Pseudomonadati</taxon>
        <taxon>Bacteroidota</taxon>
        <taxon>Flavobacteriia</taxon>
        <taxon>Flavobacteriales</taxon>
        <taxon>Flavobacteriaceae</taxon>
        <taxon>Winogradskyella</taxon>
    </lineage>
</organism>
<proteinExistence type="predicted"/>
<feature type="region of interest" description="Disordered" evidence="1">
    <location>
        <begin position="1"/>
        <end position="21"/>
    </location>
</feature>
<name>A0ABS7Y3R1_9FLAO</name>
<evidence type="ECO:0000313" key="3">
    <source>
        <dbReference type="Proteomes" id="UP001198402"/>
    </source>
</evidence>
<protein>
    <recommendedName>
        <fullName evidence="4">HYR domain-containing protein</fullName>
    </recommendedName>
</protein>
<evidence type="ECO:0008006" key="4">
    <source>
        <dbReference type="Google" id="ProtNLM"/>
    </source>
</evidence>